<dbReference type="InterPro" id="IPR025193">
    <property type="entry name" value="DUF4114"/>
</dbReference>
<evidence type="ECO:0000313" key="3">
    <source>
        <dbReference type="EMBL" id="QDV23943.1"/>
    </source>
</evidence>
<sequence length="255" mass="27954" precursor="true">MTRLLSSVLALIVLAASHATVTHAQVVAEPQSNARPFGLPIHGPVFKLKSDQRSTSFYNNEMRVFQEIVEDKLAESARFSGREGFKLDPARLYLRTVADESIRVYFLAEGAGYHNSLGFSWIPAGSDASIAGVPKVLIFPDASARSGSTRTSSEPLKAGDFIDLGFGDNGIQLDFFLISNGANGGQQWLWNDYRRNPDGLQHMVAFMIPDSRFILLGFEDIIGGGDLDYNDSLFVVDIGEENAENLLEIQSSLPH</sequence>
<proteinExistence type="predicted"/>
<evidence type="ECO:0000256" key="1">
    <source>
        <dbReference type="SAM" id="SignalP"/>
    </source>
</evidence>
<dbReference type="EMBL" id="CP036298">
    <property type="protein sequence ID" value="QDV23943.1"/>
    <property type="molecule type" value="Genomic_DNA"/>
</dbReference>
<dbReference type="AlphaFoldDB" id="A0A518G5S9"/>
<evidence type="ECO:0000313" key="4">
    <source>
        <dbReference type="Proteomes" id="UP000318017"/>
    </source>
</evidence>
<name>A0A518G5S9_9BACT</name>
<gene>
    <name evidence="3" type="ORF">Q31a_22550</name>
</gene>
<feature type="signal peptide" evidence="1">
    <location>
        <begin position="1"/>
        <end position="24"/>
    </location>
</feature>
<accession>A0A518G5S9</accession>
<organism evidence="3 4">
    <name type="scientific">Aureliella helgolandensis</name>
    <dbReference type="NCBI Taxonomy" id="2527968"/>
    <lineage>
        <taxon>Bacteria</taxon>
        <taxon>Pseudomonadati</taxon>
        <taxon>Planctomycetota</taxon>
        <taxon>Planctomycetia</taxon>
        <taxon>Pirellulales</taxon>
        <taxon>Pirellulaceae</taxon>
        <taxon>Aureliella</taxon>
    </lineage>
</organism>
<dbReference type="Pfam" id="PF13448">
    <property type="entry name" value="DUF4114"/>
    <property type="match status" value="1"/>
</dbReference>
<dbReference type="KEGG" id="ahel:Q31a_22550"/>
<dbReference type="RefSeq" id="WP_197356618.1">
    <property type="nucleotide sequence ID" value="NZ_CP036298.1"/>
</dbReference>
<keyword evidence="4" id="KW-1185">Reference proteome</keyword>
<dbReference type="Proteomes" id="UP000318017">
    <property type="component" value="Chromosome"/>
</dbReference>
<reference evidence="3 4" key="1">
    <citation type="submission" date="2019-02" db="EMBL/GenBank/DDBJ databases">
        <title>Deep-cultivation of Planctomycetes and their phenomic and genomic characterization uncovers novel biology.</title>
        <authorList>
            <person name="Wiegand S."/>
            <person name="Jogler M."/>
            <person name="Boedeker C."/>
            <person name="Pinto D."/>
            <person name="Vollmers J."/>
            <person name="Rivas-Marin E."/>
            <person name="Kohn T."/>
            <person name="Peeters S.H."/>
            <person name="Heuer A."/>
            <person name="Rast P."/>
            <person name="Oberbeckmann S."/>
            <person name="Bunk B."/>
            <person name="Jeske O."/>
            <person name="Meyerdierks A."/>
            <person name="Storesund J.E."/>
            <person name="Kallscheuer N."/>
            <person name="Luecker S."/>
            <person name="Lage O.M."/>
            <person name="Pohl T."/>
            <person name="Merkel B.J."/>
            <person name="Hornburger P."/>
            <person name="Mueller R.-W."/>
            <person name="Bruemmer F."/>
            <person name="Labrenz M."/>
            <person name="Spormann A.M."/>
            <person name="Op den Camp H."/>
            <person name="Overmann J."/>
            <person name="Amann R."/>
            <person name="Jetten M.S.M."/>
            <person name="Mascher T."/>
            <person name="Medema M.H."/>
            <person name="Devos D.P."/>
            <person name="Kaster A.-K."/>
            <person name="Ovreas L."/>
            <person name="Rohde M."/>
            <person name="Galperin M.Y."/>
            <person name="Jogler C."/>
        </authorList>
    </citation>
    <scope>NUCLEOTIDE SEQUENCE [LARGE SCALE GENOMIC DNA]</scope>
    <source>
        <strain evidence="3 4">Q31a</strain>
    </source>
</reference>
<keyword evidence="1" id="KW-0732">Signal</keyword>
<feature type="domain" description="DUF4114" evidence="2">
    <location>
        <begin position="170"/>
        <end position="237"/>
    </location>
</feature>
<evidence type="ECO:0000259" key="2">
    <source>
        <dbReference type="Pfam" id="PF13448"/>
    </source>
</evidence>
<protein>
    <recommendedName>
        <fullName evidence="2">DUF4114 domain-containing protein</fullName>
    </recommendedName>
</protein>
<feature type="chain" id="PRO_5021819580" description="DUF4114 domain-containing protein" evidence="1">
    <location>
        <begin position="25"/>
        <end position="255"/>
    </location>
</feature>